<comment type="caution">
    <text evidence="5">The sequence shown here is derived from an EMBL/GenBank/DDBJ whole genome shotgun (WGS) entry which is preliminary data.</text>
</comment>
<feature type="domain" description="ABC transporter" evidence="4">
    <location>
        <begin position="4"/>
        <end position="251"/>
    </location>
</feature>
<evidence type="ECO:0000256" key="1">
    <source>
        <dbReference type="ARBA" id="ARBA00022448"/>
    </source>
</evidence>
<protein>
    <submittedName>
        <fullName evidence="5">ABC transporter ATP-binding protein</fullName>
    </submittedName>
</protein>
<dbReference type="Proteomes" id="UP000807825">
    <property type="component" value="Unassembled WGS sequence"/>
</dbReference>
<dbReference type="AlphaFoldDB" id="A0A9D6UX20"/>
<dbReference type="InterPro" id="IPR032823">
    <property type="entry name" value="BCA_ABC_TP_C"/>
</dbReference>
<proteinExistence type="predicted"/>
<dbReference type="GO" id="GO:0005886">
    <property type="term" value="C:plasma membrane"/>
    <property type="evidence" value="ECO:0007669"/>
    <property type="project" value="TreeGrafter"/>
</dbReference>
<dbReference type="PANTHER" id="PTHR45772">
    <property type="entry name" value="CONSERVED COMPONENT OF ABC TRANSPORTER FOR NATURAL AMINO ACIDS-RELATED"/>
    <property type="match status" value="1"/>
</dbReference>
<keyword evidence="2" id="KW-0547">Nucleotide-binding</keyword>
<dbReference type="FunFam" id="3.40.50.300:FF:000421">
    <property type="entry name" value="Branched-chain amino acid ABC transporter ATP-binding protein"/>
    <property type="match status" value="1"/>
</dbReference>
<dbReference type="PANTHER" id="PTHR45772:SF1">
    <property type="entry name" value="ABC TRANSPORTER ATP-BINDING PROTEIN"/>
    <property type="match status" value="1"/>
</dbReference>
<dbReference type="CDD" id="cd03219">
    <property type="entry name" value="ABC_Mj1267_LivG_branched"/>
    <property type="match status" value="1"/>
</dbReference>
<dbReference type="Pfam" id="PF00005">
    <property type="entry name" value="ABC_tran"/>
    <property type="match status" value="1"/>
</dbReference>
<keyword evidence="1" id="KW-0813">Transport</keyword>
<name>A0A9D6UX20_9BACT</name>
<dbReference type="InterPro" id="IPR003439">
    <property type="entry name" value="ABC_transporter-like_ATP-bd"/>
</dbReference>
<keyword evidence="3 5" id="KW-0067">ATP-binding</keyword>
<dbReference type="SUPFAM" id="SSF52540">
    <property type="entry name" value="P-loop containing nucleoside triphosphate hydrolases"/>
    <property type="match status" value="1"/>
</dbReference>
<accession>A0A9D6UX20</accession>
<reference evidence="5" key="1">
    <citation type="submission" date="2020-07" db="EMBL/GenBank/DDBJ databases">
        <title>Huge and variable diversity of episymbiotic CPR bacteria and DPANN archaea in groundwater ecosystems.</title>
        <authorList>
            <person name="He C.Y."/>
            <person name="Keren R."/>
            <person name="Whittaker M."/>
            <person name="Farag I.F."/>
            <person name="Doudna J."/>
            <person name="Cate J.H.D."/>
            <person name="Banfield J.F."/>
        </authorList>
    </citation>
    <scope>NUCLEOTIDE SEQUENCE</scope>
    <source>
        <strain evidence="5">NC_groundwater_1664_Pr3_B-0.1um_52_9</strain>
    </source>
</reference>
<evidence type="ECO:0000256" key="3">
    <source>
        <dbReference type="ARBA" id="ARBA00022840"/>
    </source>
</evidence>
<evidence type="ECO:0000313" key="5">
    <source>
        <dbReference type="EMBL" id="MBI5248000.1"/>
    </source>
</evidence>
<dbReference type="PROSITE" id="PS50893">
    <property type="entry name" value="ABC_TRANSPORTER_2"/>
    <property type="match status" value="1"/>
</dbReference>
<evidence type="ECO:0000259" key="4">
    <source>
        <dbReference type="PROSITE" id="PS50893"/>
    </source>
</evidence>
<dbReference type="GO" id="GO:0005524">
    <property type="term" value="F:ATP binding"/>
    <property type="evidence" value="ECO:0007669"/>
    <property type="project" value="UniProtKB-KW"/>
</dbReference>
<evidence type="ECO:0000313" key="6">
    <source>
        <dbReference type="Proteomes" id="UP000807825"/>
    </source>
</evidence>
<dbReference type="EMBL" id="JACRDE010000025">
    <property type="protein sequence ID" value="MBI5248000.1"/>
    <property type="molecule type" value="Genomic_DNA"/>
</dbReference>
<dbReference type="GO" id="GO:0016887">
    <property type="term" value="F:ATP hydrolysis activity"/>
    <property type="evidence" value="ECO:0007669"/>
    <property type="project" value="InterPro"/>
</dbReference>
<dbReference type="SMART" id="SM00382">
    <property type="entry name" value="AAA"/>
    <property type="match status" value="1"/>
</dbReference>
<dbReference type="InterPro" id="IPR003593">
    <property type="entry name" value="AAA+_ATPase"/>
</dbReference>
<dbReference type="InterPro" id="IPR051120">
    <property type="entry name" value="ABC_AA/LPS_Transport"/>
</dbReference>
<gene>
    <name evidence="5" type="ORF">HY912_00775</name>
</gene>
<evidence type="ECO:0000256" key="2">
    <source>
        <dbReference type="ARBA" id="ARBA00022741"/>
    </source>
</evidence>
<dbReference type="Gene3D" id="3.40.50.300">
    <property type="entry name" value="P-loop containing nucleotide triphosphate hydrolases"/>
    <property type="match status" value="1"/>
</dbReference>
<dbReference type="Pfam" id="PF12399">
    <property type="entry name" value="BCA_ABC_TP_C"/>
    <property type="match status" value="1"/>
</dbReference>
<organism evidence="5 6">
    <name type="scientific">Desulfomonile tiedjei</name>
    <dbReference type="NCBI Taxonomy" id="2358"/>
    <lineage>
        <taxon>Bacteria</taxon>
        <taxon>Pseudomonadati</taxon>
        <taxon>Thermodesulfobacteriota</taxon>
        <taxon>Desulfomonilia</taxon>
        <taxon>Desulfomonilales</taxon>
        <taxon>Desulfomonilaceae</taxon>
        <taxon>Desulfomonile</taxon>
    </lineage>
</organism>
<sequence length="263" mass="29646">MPLLEINKISLAFGGIKALTGISIAVEAGELYAVIGPNGAGKTCLLNCITGFYKPQSGSIHFEGRDIRRLRPDQIAKQGVARTFQNVELFANMNVIDNLLLGRHNHFTTGFFDNAVKGYFSAQETVHRRKVEEIVDFLEMEKWRKYLVSSLPYGVRKRVELGRALAQEPKLLLLDEPMAGMNLEEREDIARFVIDIHEELGCTIVMIEHDMDVVMDISERVCVLDFGRKIGEGSPREVQANPEVQRAYLGQDQESLLRRGRSL</sequence>
<dbReference type="InterPro" id="IPR027417">
    <property type="entry name" value="P-loop_NTPase"/>
</dbReference>